<feature type="transmembrane region" description="Helical" evidence="6">
    <location>
        <begin position="12"/>
        <end position="34"/>
    </location>
</feature>
<keyword evidence="5 6" id="KW-0472">Membrane</keyword>
<gene>
    <name evidence="8" type="ORF">FYJ85_19510</name>
</gene>
<evidence type="ECO:0000256" key="1">
    <source>
        <dbReference type="ARBA" id="ARBA00004141"/>
    </source>
</evidence>
<feature type="transmembrane region" description="Helical" evidence="6">
    <location>
        <begin position="282"/>
        <end position="299"/>
    </location>
</feature>
<evidence type="ECO:0000256" key="6">
    <source>
        <dbReference type="SAM" id="Phobius"/>
    </source>
</evidence>
<protein>
    <submittedName>
        <fullName evidence="8">EamA family transporter</fullName>
    </submittedName>
</protein>
<dbReference type="GO" id="GO:0016020">
    <property type="term" value="C:membrane"/>
    <property type="evidence" value="ECO:0007669"/>
    <property type="project" value="UniProtKB-SubCell"/>
</dbReference>
<dbReference type="AlphaFoldDB" id="A0A844GAF6"/>
<dbReference type="EMBL" id="VUNS01000031">
    <property type="protein sequence ID" value="MST99219.1"/>
    <property type="molecule type" value="Genomic_DNA"/>
</dbReference>
<evidence type="ECO:0000259" key="7">
    <source>
        <dbReference type="Pfam" id="PF00892"/>
    </source>
</evidence>
<dbReference type="InterPro" id="IPR037185">
    <property type="entry name" value="EmrE-like"/>
</dbReference>
<name>A0A844GAF6_9BACT</name>
<evidence type="ECO:0000256" key="3">
    <source>
        <dbReference type="ARBA" id="ARBA00022692"/>
    </source>
</evidence>
<accession>A0A844GAF6</accession>
<feature type="transmembrane region" description="Helical" evidence="6">
    <location>
        <begin position="133"/>
        <end position="151"/>
    </location>
</feature>
<feature type="transmembrane region" description="Helical" evidence="6">
    <location>
        <begin position="46"/>
        <end position="63"/>
    </location>
</feature>
<keyword evidence="4 6" id="KW-1133">Transmembrane helix</keyword>
<feature type="transmembrane region" description="Helical" evidence="6">
    <location>
        <begin position="102"/>
        <end position="121"/>
    </location>
</feature>
<feature type="transmembrane region" description="Helical" evidence="6">
    <location>
        <begin position="75"/>
        <end position="96"/>
    </location>
</feature>
<dbReference type="PANTHER" id="PTHR32322:SF2">
    <property type="entry name" value="EAMA DOMAIN-CONTAINING PROTEIN"/>
    <property type="match status" value="1"/>
</dbReference>
<dbReference type="InterPro" id="IPR050638">
    <property type="entry name" value="AA-Vitamin_Transporters"/>
</dbReference>
<keyword evidence="3 6" id="KW-0812">Transmembrane</keyword>
<organism evidence="8 9">
    <name type="scientific">Victivallis lenta</name>
    <dbReference type="NCBI Taxonomy" id="2606640"/>
    <lineage>
        <taxon>Bacteria</taxon>
        <taxon>Pseudomonadati</taxon>
        <taxon>Lentisphaerota</taxon>
        <taxon>Lentisphaeria</taxon>
        <taxon>Victivallales</taxon>
        <taxon>Victivallaceae</taxon>
        <taxon>Victivallis</taxon>
    </lineage>
</organism>
<feature type="transmembrane region" description="Helical" evidence="6">
    <location>
        <begin position="226"/>
        <end position="245"/>
    </location>
</feature>
<dbReference type="Proteomes" id="UP000435649">
    <property type="component" value="Unassembled WGS sequence"/>
</dbReference>
<evidence type="ECO:0000256" key="4">
    <source>
        <dbReference type="ARBA" id="ARBA00022989"/>
    </source>
</evidence>
<comment type="similarity">
    <text evidence="2">Belongs to the EamA transporter family.</text>
</comment>
<dbReference type="Pfam" id="PF00892">
    <property type="entry name" value="EamA"/>
    <property type="match status" value="2"/>
</dbReference>
<feature type="domain" description="EamA" evidence="7">
    <location>
        <begin position="164"/>
        <end position="297"/>
    </location>
</feature>
<evidence type="ECO:0000256" key="2">
    <source>
        <dbReference type="ARBA" id="ARBA00007362"/>
    </source>
</evidence>
<evidence type="ECO:0000313" key="8">
    <source>
        <dbReference type="EMBL" id="MST99219.1"/>
    </source>
</evidence>
<dbReference type="SUPFAM" id="SSF103481">
    <property type="entry name" value="Multidrug resistance efflux transporter EmrE"/>
    <property type="match status" value="2"/>
</dbReference>
<comment type="subcellular location">
    <subcellularLocation>
        <location evidence="1">Membrane</location>
        <topology evidence="1">Multi-pass membrane protein</topology>
    </subcellularLocation>
</comment>
<dbReference type="InterPro" id="IPR000620">
    <property type="entry name" value="EamA_dom"/>
</dbReference>
<evidence type="ECO:0000313" key="9">
    <source>
        <dbReference type="Proteomes" id="UP000435649"/>
    </source>
</evidence>
<dbReference type="PANTHER" id="PTHR32322">
    <property type="entry name" value="INNER MEMBRANE TRANSPORTER"/>
    <property type="match status" value="1"/>
</dbReference>
<keyword evidence="9" id="KW-1185">Reference proteome</keyword>
<feature type="transmembrane region" description="Helical" evidence="6">
    <location>
        <begin position="195"/>
        <end position="214"/>
    </location>
</feature>
<feature type="transmembrane region" description="Helical" evidence="6">
    <location>
        <begin position="163"/>
        <end position="183"/>
    </location>
</feature>
<sequence>MTLLSKNAELVGFRLALLAIVCWSSAFLVARFLLGGDARVDPVSLVFYRFLIGSAAILGYAAWRKESLRFRSLREFMQMLAVAFFMLFLMSLLFFIGQQTASAITAALFLESGPAIIAIVWKLIRRHPTERREILAVGCGLLGCMFVLNMISMRGFHYGFASWLGQLALIGSAVSWVIGSAIGRKLMAAPNRVVLMGYCELASAVMVIPFLLIFHSQLIIPAGWDAWGAIVLLGLVPTAAAFIAWSEAMPRVSLWKLGLLQNLSPVFTLLGAWLFLGEHLSFYNILGIILVLAGLRMASPPKGRRSAGRHPQ</sequence>
<comment type="caution">
    <text evidence="8">The sequence shown here is derived from an EMBL/GenBank/DDBJ whole genome shotgun (WGS) entry which is preliminary data.</text>
</comment>
<feature type="transmembrane region" description="Helical" evidence="6">
    <location>
        <begin position="257"/>
        <end position="276"/>
    </location>
</feature>
<dbReference type="Gene3D" id="1.10.3730.20">
    <property type="match status" value="1"/>
</dbReference>
<reference evidence="8 9" key="1">
    <citation type="submission" date="2019-08" db="EMBL/GenBank/DDBJ databases">
        <title>In-depth cultivation of the pig gut microbiome towards novel bacterial diversity and tailored functional studies.</title>
        <authorList>
            <person name="Wylensek D."/>
            <person name="Hitch T.C.A."/>
            <person name="Clavel T."/>
        </authorList>
    </citation>
    <scope>NUCLEOTIDE SEQUENCE [LARGE SCALE GENOMIC DNA]</scope>
    <source>
        <strain evidence="8 9">BBE-744-WT-12</strain>
    </source>
</reference>
<feature type="domain" description="EamA" evidence="7">
    <location>
        <begin position="13"/>
        <end position="148"/>
    </location>
</feature>
<evidence type="ECO:0000256" key="5">
    <source>
        <dbReference type="ARBA" id="ARBA00023136"/>
    </source>
</evidence>
<proteinExistence type="inferred from homology"/>